<dbReference type="FunFam" id="1.25.40.10:FF:000301">
    <property type="entry name" value="Nephronophthisis 3"/>
    <property type="match status" value="1"/>
</dbReference>
<evidence type="ECO:0000259" key="16">
    <source>
        <dbReference type="Pfam" id="PF25022"/>
    </source>
</evidence>
<dbReference type="Pfam" id="PF24885">
    <property type="entry name" value="TPR_NPHP3"/>
    <property type="match status" value="1"/>
</dbReference>
<dbReference type="FunFam" id="1.25.40.10:FF:000150">
    <property type="entry name" value="Nephrocystin-3"/>
    <property type="match status" value="1"/>
</dbReference>
<feature type="repeat" description="TPR" evidence="10">
    <location>
        <begin position="1160"/>
        <end position="1193"/>
    </location>
</feature>
<dbReference type="GO" id="GO:0097543">
    <property type="term" value="C:ciliary inversin compartment"/>
    <property type="evidence" value="ECO:0007669"/>
    <property type="project" value="TreeGrafter"/>
</dbReference>
<accession>A0A6P6C7P1</accession>
<keyword evidence="6" id="KW-0969">Cilium</keyword>
<evidence type="ECO:0000256" key="2">
    <source>
        <dbReference type="ARBA" id="ARBA00022687"/>
    </source>
</evidence>
<feature type="domain" description="Nephrocystin 3-like N-terminal" evidence="13">
    <location>
        <begin position="527"/>
        <end position="651"/>
    </location>
</feature>
<dbReference type="Pfam" id="PF24883">
    <property type="entry name" value="NPHP3_N"/>
    <property type="match status" value="1"/>
</dbReference>
<dbReference type="Pfam" id="PF25022">
    <property type="entry name" value="NPHP3"/>
    <property type="match status" value="1"/>
</dbReference>
<proteinExistence type="predicted"/>
<dbReference type="PANTHER" id="PTHR45641:SF19">
    <property type="entry name" value="NEPHROCYSTIN-3"/>
    <property type="match status" value="1"/>
</dbReference>
<dbReference type="Pfam" id="PF24884">
    <property type="entry name" value="NPHP3_hel"/>
    <property type="match status" value="1"/>
</dbReference>
<dbReference type="PANTHER" id="PTHR45641">
    <property type="entry name" value="TETRATRICOPEPTIDE REPEAT PROTEIN (AFU_ORTHOLOGUE AFUA_6G03870)"/>
    <property type="match status" value="1"/>
</dbReference>
<keyword evidence="2" id="KW-0879">Wnt signaling pathway</keyword>
<keyword evidence="5 11" id="KW-0175">Coiled coil</keyword>
<feature type="domain" description="Nephrocystin-3 TPR-repeats region" evidence="15">
    <location>
        <begin position="828"/>
        <end position="1066"/>
    </location>
</feature>
<dbReference type="InterPro" id="IPR056885">
    <property type="entry name" value="TPR_NPHP3"/>
</dbReference>
<dbReference type="GO" id="GO:0016055">
    <property type="term" value="P:Wnt signaling pathway"/>
    <property type="evidence" value="ECO:0007669"/>
    <property type="project" value="UniProtKB-KW"/>
</dbReference>
<evidence type="ECO:0000313" key="17">
    <source>
        <dbReference type="Proteomes" id="UP000515202"/>
    </source>
</evidence>
<evidence type="ECO:0000259" key="13">
    <source>
        <dbReference type="Pfam" id="PF24883"/>
    </source>
</evidence>
<dbReference type="SUPFAM" id="SSF52540">
    <property type="entry name" value="P-loop containing nucleoside triphosphate hydrolases"/>
    <property type="match status" value="1"/>
</dbReference>
<keyword evidence="17" id="KW-1185">Reference proteome</keyword>
<feature type="repeat" description="TPR" evidence="10">
    <location>
        <begin position="1118"/>
        <end position="1151"/>
    </location>
</feature>
<evidence type="ECO:0000256" key="5">
    <source>
        <dbReference type="ARBA" id="ARBA00023054"/>
    </source>
</evidence>
<evidence type="ECO:0000256" key="8">
    <source>
        <dbReference type="ARBA" id="ARBA00040387"/>
    </source>
</evidence>
<dbReference type="GO" id="GO:0048496">
    <property type="term" value="P:maintenance of animal organ identity"/>
    <property type="evidence" value="ECO:0007669"/>
    <property type="project" value="UniProtKB-ARBA"/>
</dbReference>
<reference evidence="18" key="1">
    <citation type="submission" date="2025-08" db="UniProtKB">
        <authorList>
            <consortium name="RefSeq"/>
        </authorList>
    </citation>
    <scope>IDENTIFICATION</scope>
    <source>
        <tissue evidence="18">Kidney</tissue>
    </source>
</reference>
<dbReference type="PROSITE" id="PS50005">
    <property type="entry name" value="TPR"/>
    <property type="match status" value="6"/>
</dbReference>
<sequence length="1312" mass="149180">MGTASSFVSPAGGEVIEDTYGAGGGEACEIPVEVKPKARLLRSSFRRGTGAAAAGAAPGSLPRGAGGGGLLGASFKSTGSSVPELEYAVAEYERLKKEYEIFRVSKNQELLSMGRREAKLDTENKRLRAELQALQKTYQKILREKESALEAKYQAMERAATFEHDRDKVKRQFKIFRETKENEIQDLLRAKRELESKLQRLQAQGIQVFDPGESDSDDNCTDVTAAGTQCEYWTGGALGSEPSIGSMIQLQQSFRGPEFAHSSIDVEGPFANVNRDDWDIAVASLLQVTPLFSHFLWSNTVRCYLIYTHETQPEMDLFLKDYSPKLKRMCETMGYFFHAVYFPIDIENQYLTVRKWEIEKSSLVILFIHLILPSFLLEDCEEAFLKNPEGKPRLIYHRLEDGKVSSDSVQQLIDQVSNLNKTNKAKIIDHLGDPAEGVYKTYICVEKIIKQDILGFENTDLDTKDLGSEDSIPEDDDFGDVLWDIHDEQEQIETLQQASNSAHELGFEKYYQRLNDLVAAPAPIPPLLVSGGPGSGKSLLLSKWIHLQQKNSPNTLILSHFVGRPMSTSSESSLIIKRLTLKLMQHSWSVSALTLDPAKLLEEFPRWLEKLSARHQGSIIIIIDSIDQVQQVEKHMKWLIDPLPVNVRVIVSVNVETCPPAWRYDANFSSFRLHKISSKTTLFLIYPQFFTDVDSLLQIKSILNSNSAGRAGNLDKILHQCFQCQDTVSLYRLVLRSIQESMANDIDKELVKQILCLVNVSHNGVSESELMELYPEMSWAVLTSLIHSLHKMCLLTYGCGLLKFQHLQAWETVRLEYMEDTTIISSYRQKLINYFTMQLSQDPVTWRGADELPWLFQQQGNKQKLHNCLLNLFVSQNLYKRGHFAELLSYWQFVGKDKSAMAAEYFDSLKQYEKNCEGEENMICLADLYETLGRFLKDLGLLSQAVVPLQRSLEIRETALDPDHPRVAQSLHQLASVYVQWKKFGNAEQLYKQALEISENAFGTDHPQIARELEALATLYQKQNKYEQAEHFRKKSFKIRQKATRRKGNLYGYALLRRRALQLEELTLGKDTPDNARTLNELGVLYYLQNNLDTADQFLKRSLEMRERVLGPDHPDCAQSLNNLAALCNEKKQYEKAEELYERALDIRRRALAPDHPSLAYTVKHLAILYKKMEKLDKAVPLYELAVEIRQKSFGPKHPSVATALVNLAVLYSQMKKHIEALPLYERALKIYEDSLGHMHPRVGETLKNLAVLSYEEGNFEKAAELYKRAMEIKEAETSLLGGKAPSRHSSSGDTFSLKTHSPNVFLHQGQR</sequence>
<evidence type="ECO:0000313" key="18">
    <source>
        <dbReference type="RefSeq" id="XP_023383381.1"/>
    </source>
</evidence>
<name>A0A6P6C7P1_PTEVA</name>
<feature type="coiled-coil region" evidence="11">
    <location>
        <begin position="117"/>
        <end position="204"/>
    </location>
</feature>
<feature type="domain" description="Nephrocystin 3 helical" evidence="14">
    <location>
        <begin position="707"/>
        <end position="817"/>
    </location>
</feature>
<keyword evidence="3" id="KW-0677">Repeat</keyword>
<dbReference type="GO" id="GO:0007368">
    <property type="term" value="P:determination of left/right symmetry"/>
    <property type="evidence" value="ECO:0007669"/>
    <property type="project" value="TreeGrafter"/>
</dbReference>
<evidence type="ECO:0000256" key="11">
    <source>
        <dbReference type="SAM" id="Coils"/>
    </source>
</evidence>
<dbReference type="Gene3D" id="3.40.50.300">
    <property type="entry name" value="P-loop containing nucleotide triphosphate hydrolases"/>
    <property type="match status" value="1"/>
</dbReference>
<evidence type="ECO:0000256" key="1">
    <source>
        <dbReference type="ARBA" id="ARBA00004138"/>
    </source>
</evidence>
<feature type="compositionally biased region" description="Polar residues" evidence="12">
    <location>
        <begin position="1288"/>
        <end position="1303"/>
    </location>
</feature>
<dbReference type="InterPro" id="IPR019734">
    <property type="entry name" value="TPR_rpt"/>
</dbReference>
<dbReference type="SUPFAM" id="SSF48452">
    <property type="entry name" value="TPR-like"/>
    <property type="match status" value="2"/>
</dbReference>
<organism evidence="17 18">
    <name type="scientific">Pteropus vampyrus</name>
    <name type="common">Large flying fox</name>
    <dbReference type="NCBI Taxonomy" id="132908"/>
    <lineage>
        <taxon>Eukaryota</taxon>
        <taxon>Metazoa</taxon>
        <taxon>Chordata</taxon>
        <taxon>Craniata</taxon>
        <taxon>Vertebrata</taxon>
        <taxon>Euteleostomi</taxon>
        <taxon>Mammalia</taxon>
        <taxon>Eutheria</taxon>
        <taxon>Laurasiatheria</taxon>
        <taxon>Chiroptera</taxon>
        <taxon>Yinpterochiroptera</taxon>
        <taxon>Pteropodoidea</taxon>
        <taxon>Pteropodidae</taxon>
        <taxon>Pteropodinae</taxon>
        <taxon>Pteropus</taxon>
    </lineage>
</organism>
<dbReference type="GeneID" id="105288492"/>
<keyword evidence="4 10" id="KW-0802">TPR repeat</keyword>
<feature type="repeat" description="TPR" evidence="10">
    <location>
        <begin position="1202"/>
        <end position="1235"/>
    </location>
</feature>
<dbReference type="GO" id="GO:0060993">
    <property type="term" value="P:kidney morphogenesis"/>
    <property type="evidence" value="ECO:0007669"/>
    <property type="project" value="TreeGrafter"/>
</dbReference>
<evidence type="ECO:0000259" key="15">
    <source>
        <dbReference type="Pfam" id="PF24885"/>
    </source>
</evidence>
<dbReference type="Proteomes" id="UP000515202">
    <property type="component" value="Unplaced"/>
</dbReference>
<dbReference type="FunFam" id="3.40.50.300:FF:000693">
    <property type="entry name" value="Nephrocystin-3"/>
    <property type="match status" value="1"/>
</dbReference>
<evidence type="ECO:0000256" key="4">
    <source>
        <dbReference type="ARBA" id="ARBA00022803"/>
    </source>
</evidence>
<comment type="subcellular location">
    <subcellularLocation>
        <location evidence="1">Cell projection</location>
        <location evidence="1">Cilium</location>
    </subcellularLocation>
</comment>
<feature type="coiled-coil region" evidence="11">
    <location>
        <begin position="1117"/>
        <end position="1144"/>
    </location>
</feature>
<evidence type="ECO:0000256" key="9">
    <source>
        <dbReference type="ARBA" id="ARBA00064178"/>
    </source>
</evidence>
<evidence type="ECO:0000256" key="3">
    <source>
        <dbReference type="ARBA" id="ARBA00022737"/>
    </source>
</evidence>
<evidence type="ECO:0000256" key="6">
    <source>
        <dbReference type="ARBA" id="ARBA00023069"/>
    </source>
</evidence>
<dbReference type="Pfam" id="PF13176">
    <property type="entry name" value="TPR_7"/>
    <property type="match status" value="1"/>
</dbReference>
<feature type="repeat" description="TPR" evidence="10">
    <location>
        <begin position="968"/>
        <end position="1001"/>
    </location>
</feature>
<dbReference type="GO" id="GO:0097546">
    <property type="term" value="C:ciliary base"/>
    <property type="evidence" value="ECO:0007669"/>
    <property type="project" value="TreeGrafter"/>
</dbReference>
<dbReference type="RefSeq" id="XP_023383381.1">
    <property type="nucleotide sequence ID" value="XM_023527613.1"/>
</dbReference>
<feature type="region of interest" description="Disordered" evidence="12">
    <location>
        <begin position="1279"/>
        <end position="1312"/>
    </location>
</feature>
<protein>
    <recommendedName>
        <fullName evidence="8">Nephrocystin-3</fullName>
    </recommendedName>
</protein>
<evidence type="ECO:0000256" key="7">
    <source>
        <dbReference type="ARBA" id="ARBA00023273"/>
    </source>
</evidence>
<dbReference type="InterPro" id="IPR056884">
    <property type="entry name" value="NPHP3-like_N"/>
</dbReference>
<dbReference type="OrthoDB" id="626167at2759"/>
<dbReference type="SMART" id="SM00028">
    <property type="entry name" value="TPR"/>
    <property type="match status" value="8"/>
</dbReference>
<dbReference type="GO" id="GO:0060026">
    <property type="term" value="P:convergent extension"/>
    <property type="evidence" value="ECO:0007669"/>
    <property type="project" value="TreeGrafter"/>
</dbReference>
<evidence type="ECO:0000259" key="14">
    <source>
        <dbReference type="Pfam" id="PF24884"/>
    </source>
</evidence>
<feature type="domain" description="Nephrocystin-3 alpha-beta" evidence="16">
    <location>
        <begin position="296"/>
        <end position="455"/>
    </location>
</feature>
<evidence type="ECO:0000256" key="10">
    <source>
        <dbReference type="PROSITE-ProRule" id="PRU00339"/>
    </source>
</evidence>
<dbReference type="InterPro" id="IPR056883">
    <property type="entry name" value="NPHP3_hel"/>
</dbReference>
<keyword evidence="7" id="KW-0966">Cell projection</keyword>
<dbReference type="CTD" id="27031"/>
<dbReference type="KEGG" id="pvp:105288492"/>
<dbReference type="FunFam" id="1.25.40.10:FF:000362">
    <property type="entry name" value="Nephrocystin-3"/>
    <property type="match status" value="1"/>
</dbReference>
<dbReference type="InterPro" id="IPR027417">
    <property type="entry name" value="P-loop_NTPase"/>
</dbReference>
<dbReference type="Pfam" id="PF13424">
    <property type="entry name" value="TPR_12"/>
    <property type="match status" value="2"/>
</dbReference>
<comment type="subunit">
    <text evidence="9">Interacts with NPHP1 and INVS/NPHP2. Interacts (when myristoylated) with UNC119 and UNC119B; interaction is required for localization to cilium. Interacts with CEP164. Component of a complex containing at least ANKS6, INVS, NEK8 and NPHP3. ANKS6 may organize complex assembly by linking INVS and NPHP3 to NEK8 and INVS may target the complex to the proximal ciliary axoneme.</text>
</comment>
<dbReference type="Gene3D" id="1.25.40.10">
    <property type="entry name" value="Tetratricopeptide repeat domain"/>
    <property type="match status" value="3"/>
</dbReference>
<evidence type="ECO:0000256" key="12">
    <source>
        <dbReference type="SAM" id="MobiDB-lite"/>
    </source>
</evidence>
<dbReference type="InterPro" id="IPR056886">
    <property type="entry name" value="NPHP3_ab_dom"/>
</dbReference>
<feature type="repeat" description="TPR" evidence="10">
    <location>
        <begin position="1076"/>
        <end position="1109"/>
    </location>
</feature>
<dbReference type="InterPro" id="IPR011990">
    <property type="entry name" value="TPR-like_helical_dom_sf"/>
</dbReference>
<gene>
    <name evidence="18" type="primary">NPHP3</name>
</gene>
<feature type="repeat" description="TPR" evidence="10">
    <location>
        <begin position="1244"/>
        <end position="1277"/>
    </location>
</feature>